<proteinExistence type="predicted"/>
<gene>
    <name evidence="1" type="ORF">J2X05_000398</name>
</gene>
<name>A0ABU1UT86_9GAMM</name>
<dbReference type="Gene3D" id="3.40.630.40">
    <property type="entry name" value="Zn-dependent exopeptidases"/>
    <property type="match status" value="1"/>
</dbReference>
<organism evidence="1 2">
    <name type="scientific">Cellvibrio fibrivorans</name>
    <dbReference type="NCBI Taxonomy" id="126350"/>
    <lineage>
        <taxon>Bacteria</taxon>
        <taxon>Pseudomonadati</taxon>
        <taxon>Pseudomonadota</taxon>
        <taxon>Gammaproteobacteria</taxon>
        <taxon>Cellvibrionales</taxon>
        <taxon>Cellvibrionaceae</taxon>
        <taxon>Cellvibrio</taxon>
    </lineage>
</organism>
<reference evidence="1 2" key="1">
    <citation type="submission" date="2023-07" db="EMBL/GenBank/DDBJ databases">
        <title>Sorghum-associated microbial communities from plants grown in Nebraska, USA.</title>
        <authorList>
            <person name="Schachtman D."/>
        </authorList>
    </citation>
    <scope>NUCLEOTIDE SEQUENCE [LARGE SCALE GENOMIC DNA]</scope>
    <source>
        <strain evidence="1 2">BE190</strain>
    </source>
</reference>
<dbReference type="SUPFAM" id="SSF53187">
    <property type="entry name" value="Zn-dependent exopeptidases"/>
    <property type="match status" value="1"/>
</dbReference>
<dbReference type="EMBL" id="JAVDVX010000001">
    <property type="protein sequence ID" value="MDR7088395.1"/>
    <property type="molecule type" value="Genomic_DNA"/>
</dbReference>
<protein>
    <submittedName>
        <fullName evidence="1">N-formylglutamate amidohydrolase</fullName>
    </submittedName>
</protein>
<evidence type="ECO:0000313" key="1">
    <source>
        <dbReference type="EMBL" id="MDR7088395.1"/>
    </source>
</evidence>
<sequence length="261" mass="28914">MNDNQALSTLLLPTEPAAVELFNQQGKSNLVLVCDHASNRVPVCLDKLGLSDDQLAEHIGWDPGAATVARLLAKALDAPLLLSGYSRLVIDCNRPIESNELIPEQSAGIVIPGNQNLSAYERADRIQNLFIPYHDAIDALLDARLLSNPKHPTLFLSIHSFTPFLFNQQRPWHIGVSHKSDARFAKDLYRALVQQGDIIVGLNEPYPIEDAFDYSIPTHGEARGLPCAMIEIRQDGLTTETGIERWAARIARAYRAIDLAY</sequence>
<evidence type="ECO:0000313" key="2">
    <source>
        <dbReference type="Proteomes" id="UP001253595"/>
    </source>
</evidence>
<comment type="caution">
    <text evidence="1">The sequence shown here is derived from an EMBL/GenBank/DDBJ whole genome shotgun (WGS) entry which is preliminary data.</text>
</comment>
<dbReference type="PIRSF" id="PIRSF029730">
    <property type="entry name" value="UCP029730"/>
    <property type="match status" value="1"/>
</dbReference>
<dbReference type="Proteomes" id="UP001253595">
    <property type="component" value="Unassembled WGS sequence"/>
</dbReference>
<dbReference type="RefSeq" id="WP_310067981.1">
    <property type="nucleotide sequence ID" value="NZ_JAVDVX010000001.1"/>
</dbReference>
<dbReference type="InterPro" id="IPR007709">
    <property type="entry name" value="N-FG_amidohydro"/>
</dbReference>
<dbReference type="InterPro" id="IPR011227">
    <property type="entry name" value="UCP029730"/>
</dbReference>
<accession>A0ABU1UT86</accession>
<keyword evidence="2" id="KW-1185">Reference proteome</keyword>
<dbReference type="Pfam" id="PF05013">
    <property type="entry name" value="FGase"/>
    <property type="match status" value="1"/>
</dbReference>